<gene>
    <name evidence="7" type="ORF">JW886_01710</name>
</gene>
<protein>
    <submittedName>
        <fullName evidence="7">LPXTG cell wall anchor domain-containing protein</fullName>
    </submittedName>
</protein>
<dbReference type="KEGG" id="lti:JW886_01710"/>
<proteinExistence type="predicted"/>
<dbReference type="Pfam" id="PF00746">
    <property type="entry name" value="Gram_pos_anchor"/>
    <property type="match status" value="1"/>
</dbReference>
<evidence type="ECO:0000313" key="7">
    <source>
        <dbReference type="EMBL" id="QSE77006.1"/>
    </source>
</evidence>
<evidence type="ECO:0000313" key="8">
    <source>
        <dbReference type="Proteomes" id="UP000663608"/>
    </source>
</evidence>
<feature type="transmembrane region" description="Helical" evidence="5">
    <location>
        <begin position="17"/>
        <end position="38"/>
    </location>
</feature>
<evidence type="ECO:0000256" key="5">
    <source>
        <dbReference type="SAM" id="Phobius"/>
    </source>
</evidence>
<evidence type="ECO:0000256" key="4">
    <source>
        <dbReference type="ARBA" id="ARBA00023088"/>
    </source>
</evidence>
<keyword evidence="4" id="KW-0572">Peptidoglycan-anchor</keyword>
<keyword evidence="1" id="KW-0134">Cell wall</keyword>
<dbReference type="InterPro" id="IPR019931">
    <property type="entry name" value="LPXTG_anchor"/>
</dbReference>
<keyword evidence="2" id="KW-0964">Secreted</keyword>
<sequence>MSEQNLPQTGENAMSSFFILGMGFPLIIGGLSMFLLLLSSRKDNRK</sequence>
<keyword evidence="5" id="KW-1133">Transmembrane helix</keyword>
<evidence type="ECO:0000256" key="3">
    <source>
        <dbReference type="ARBA" id="ARBA00022729"/>
    </source>
</evidence>
<dbReference type="AlphaFoldDB" id="A0AA45QS27"/>
<name>A0AA45QS27_9LACT</name>
<evidence type="ECO:0000256" key="1">
    <source>
        <dbReference type="ARBA" id="ARBA00022512"/>
    </source>
</evidence>
<evidence type="ECO:0000259" key="6">
    <source>
        <dbReference type="PROSITE" id="PS50847"/>
    </source>
</evidence>
<feature type="domain" description="Gram-positive cocci surface proteins LPxTG" evidence="6">
    <location>
        <begin position="6"/>
        <end position="46"/>
    </location>
</feature>
<reference evidence="7 8" key="1">
    <citation type="submission" date="2021-02" db="EMBL/GenBank/DDBJ databases">
        <title>Complete genome sequence of Lactococcus lactis strain K_LL004.</title>
        <authorList>
            <person name="Kim H.B."/>
        </authorList>
    </citation>
    <scope>NUCLEOTIDE SEQUENCE [LARGE SCALE GENOMIC DNA]</scope>
    <source>
        <strain evidence="7 8">K_LL004</strain>
    </source>
</reference>
<keyword evidence="5" id="KW-0472">Membrane</keyword>
<keyword evidence="3" id="KW-0732">Signal</keyword>
<dbReference type="RefSeq" id="WP_205872144.1">
    <property type="nucleotide sequence ID" value="NZ_CP070872.1"/>
</dbReference>
<keyword evidence="8" id="KW-1185">Reference proteome</keyword>
<dbReference type="Proteomes" id="UP000663608">
    <property type="component" value="Chromosome"/>
</dbReference>
<accession>A0AA45QS27</accession>
<dbReference type="NCBIfam" id="TIGR01167">
    <property type="entry name" value="LPXTG_anchor"/>
    <property type="match status" value="1"/>
</dbReference>
<dbReference type="EMBL" id="CP070872">
    <property type="protein sequence ID" value="QSE77006.1"/>
    <property type="molecule type" value="Genomic_DNA"/>
</dbReference>
<organism evidence="7 8">
    <name type="scientific">Lactococcus taiwanensis</name>
    <dbReference type="NCBI Taxonomy" id="1151742"/>
    <lineage>
        <taxon>Bacteria</taxon>
        <taxon>Bacillati</taxon>
        <taxon>Bacillota</taxon>
        <taxon>Bacilli</taxon>
        <taxon>Lactobacillales</taxon>
        <taxon>Streptococcaceae</taxon>
        <taxon>Lactococcus</taxon>
    </lineage>
</organism>
<keyword evidence="5" id="KW-0812">Transmembrane</keyword>
<dbReference type="PROSITE" id="PS50847">
    <property type="entry name" value="GRAM_POS_ANCHORING"/>
    <property type="match status" value="1"/>
</dbReference>
<evidence type="ECO:0000256" key="2">
    <source>
        <dbReference type="ARBA" id="ARBA00022525"/>
    </source>
</evidence>